<dbReference type="Pfam" id="PF06069">
    <property type="entry name" value="PerC"/>
    <property type="match status" value="1"/>
</dbReference>
<sequence length="148" mass="16505">MGPDTSMVSKIERQNAVANYLLDNQQASPAEISEALCMTDRATRYIVSLMVNNGMIIRTKNIIDGRCHRLALSDWYADELANGPAAEPAAVNQLRQLETTATQLEQRGLWRRAATVWAELSRMQQTVTGVAMIATQRNRCIRTARARA</sequence>
<organism evidence="1 2">
    <name type="scientific">Kluyvera cryocrescens</name>
    <name type="common">Kluyvera citrophila</name>
    <dbReference type="NCBI Taxonomy" id="580"/>
    <lineage>
        <taxon>Bacteria</taxon>
        <taxon>Pseudomonadati</taxon>
        <taxon>Pseudomonadota</taxon>
        <taxon>Gammaproteobacteria</taxon>
        <taxon>Enterobacterales</taxon>
        <taxon>Enterobacteriaceae</taxon>
        <taxon>Kluyvera</taxon>
    </lineage>
</organism>
<proteinExistence type="predicted"/>
<name>A0A485A7Q9_KLUCR</name>
<evidence type="ECO:0000313" key="1">
    <source>
        <dbReference type="EMBL" id="VFS55956.1"/>
    </source>
</evidence>
<protein>
    <recommendedName>
        <fullName evidence="3">PerC family transcriptional regulator</fullName>
    </recommendedName>
</protein>
<gene>
    <name evidence="1" type="ORF">NCTC12993_00311</name>
</gene>
<dbReference type="InterPro" id="IPR036390">
    <property type="entry name" value="WH_DNA-bd_sf"/>
</dbReference>
<dbReference type="Gene3D" id="1.10.10.10">
    <property type="entry name" value="Winged helix-like DNA-binding domain superfamily/Winged helix DNA-binding domain"/>
    <property type="match status" value="1"/>
</dbReference>
<dbReference type="InterPro" id="IPR024684">
    <property type="entry name" value="Tscrpt_act_PerC/SfV_Orf40"/>
</dbReference>
<dbReference type="AlphaFoldDB" id="A0A485A7Q9"/>
<accession>A0A485A7Q9</accession>
<keyword evidence="2" id="KW-1185">Reference proteome</keyword>
<dbReference type="SUPFAM" id="SSF46785">
    <property type="entry name" value="Winged helix' DNA-binding domain"/>
    <property type="match status" value="1"/>
</dbReference>
<reference evidence="1 2" key="1">
    <citation type="submission" date="2019-03" db="EMBL/GenBank/DDBJ databases">
        <authorList>
            <consortium name="Pathogen Informatics"/>
        </authorList>
    </citation>
    <scope>NUCLEOTIDE SEQUENCE [LARGE SCALE GENOMIC DNA]</scope>
    <source>
        <strain evidence="1 2">NCTC12993</strain>
    </source>
</reference>
<evidence type="ECO:0000313" key="2">
    <source>
        <dbReference type="Proteomes" id="UP000401081"/>
    </source>
</evidence>
<dbReference type="InterPro" id="IPR036388">
    <property type="entry name" value="WH-like_DNA-bd_sf"/>
</dbReference>
<dbReference type="Proteomes" id="UP000401081">
    <property type="component" value="Unassembled WGS sequence"/>
</dbReference>
<evidence type="ECO:0008006" key="3">
    <source>
        <dbReference type="Google" id="ProtNLM"/>
    </source>
</evidence>
<dbReference type="EMBL" id="CAADJD010000004">
    <property type="protein sequence ID" value="VFS55956.1"/>
    <property type="molecule type" value="Genomic_DNA"/>
</dbReference>